<dbReference type="Proteomes" id="UP000799424">
    <property type="component" value="Unassembled WGS sequence"/>
</dbReference>
<evidence type="ECO:0000313" key="2">
    <source>
        <dbReference type="Proteomes" id="UP000799424"/>
    </source>
</evidence>
<proteinExistence type="predicted"/>
<keyword evidence="2" id="KW-1185">Reference proteome</keyword>
<sequence length="111" mass="12670">MSHHPALQTLSISSCVLLGWWNERAPALADVLPPNINTLRLVDDCAWYEGLELEEEDLMASLRSFVAHGRWRTTTQHLRNMEISYKEWEGKTELQDLCEQNGVACTITRSA</sequence>
<evidence type="ECO:0000313" key="1">
    <source>
        <dbReference type="EMBL" id="KAF2832542.1"/>
    </source>
</evidence>
<reference evidence="1" key="1">
    <citation type="journal article" date="2020" name="Stud. Mycol.">
        <title>101 Dothideomycetes genomes: a test case for predicting lifestyles and emergence of pathogens.</title>
        <authorList>
            <person name="Haridas S."/>
            <person name="Albert R."/>
            <person name="Binder M."/>
            <person name="Bloem J."/>
            <person name="Labutti K."/>
            <person name="Salamov A."/>
            <person name="Andreopoulos B."/>
            <person name="Baker S."/>
            <person name="Barry K."/>
            <person name="Bills G."/>
            <person name="Bluhm B."/>
            <person name="Cannon C."/>
            <person name="Castanera R."/>
            <person name="Culley D."/>
            <person name="Daum C."/>
            <person name="Ezra D."/>
            <person name="Gonzalez J."/>
            <person name="Henrissat B."/>
            <person name="Kuo A."/>
            <person name="Liang C."/>
            <person name="Lipzen A."/>
            <person name="Lutzoni F."/>
            <person name="Magnuson J."/>
            <person name="Mondo S."/>
            <person name="Nolan M."/>
            <person name="Ohm R."/>
            <person name="Pangilinan J."/>
            <person name="Park H.-J."/>
            <person name="Ramirez L."/>
            <person name="Alfaro M."/>
            <person name="Sun H."/>
            <person name="Tritt A."/>
            <person name="Yoshinaga Y."/>
            <person name="Zwiers L.-H."/>
            <person name="Turgeon B."/>
            <person name="Goodwin S."/>
            <person name="Spatafora J."/>
            <person name="Crous P."/>
            <person name="Grigoriev I."/>
        </authorList>
    </citation>
    <scope>NUCLEOTIDE SEQUENCE</scope>
    <source>
        <strain evidence="1">CBS 113818</strain>
    </source>
</reference>
<gene>
    <name evidence="1" type="ORF">CC86DRAFT_91037</name>
</gene>
<protein>
    <submittedName>
        <fullName evidence="1">Uncharacterized protein</fullName>
    </submittedName>
</protein>
<accession>A0A6A7AGY4</accession>
<dbReference type="EMBL" id="MU006217">
    <property type="protein sequence ID" value="KAF2832542.1"/>
    <property type="molecule type" value="Genomic_DNA"/>
</dbReference>
<dbReference type="OrthoDB" id="3720847at2759"/>
<name>A0A6A7AGY4_9PLEO</name>
<dbReference type="AlphaFoldDB" id="A0A6A7AGY4"/>
<organism evidence="1 2">
    <name type="scientific">Ophiobolus disseminans</name>
    <dbReference type="NCBI Taxonomy" id="1469910"/>
    <lineage>
        <taxon>Eukaryota</taxon>
        <taxon>Fungi</taxon>
        <taxon>Dikarya</taxon>
        <taxon>Ascomycota</taxon>
        <taxon>Pezizomycotina</taxon>
        <taxon>Dothideomycetes</taxon>
        <taxon>Pleosporomycetidae</taxon>
        <taxon>Pleosporales</taxon>
        <taxon>Pleosporineae</taxon>
        <taxon>Phaeosphaeriaceae</taxon>
        <taxon>Ophiobolus</taxon>
    </lineage>
</organism>